<reference evidence="1 2" key="1">
    <citation type="submission" date="2024-02" db="EMBL/GenBank/DDBJ databases">
        <authorList>
            <person name="Daric V."/>
            <person name="Darras S."/>
        </authorList>
    </citation>
    <scope>NUCLEOTIDE SEQUENCE [LARGE SCALE GENOMIC DNA]</scope>
</reference>
<gene>
    <name evidence="1" type="ORF">CVLEPA_LOCUS6434</name>
</gene>
<evidence type="ECO:0000313" key="2">
    <source>
        <dbReference type="Proteomes" id="UP001642483"/>
    </source>
</evidence>
<name>A0ABP0FFK5_CLALP</name>
<protein>
    <submittedName>
        <fullName evidence="1">Uncharacterized protein</fullName>
    </submittedName>
</protein>
<proteinExistence type="predicted"/>
<evidence type="ECO:0000313" key="1">
    <source>
        <dbReference type="EMBL" id="CAK8677032.1"/>
    </source>
</evidence>
<dbReference type="Proteomes" id="UP001642483">
    <property type="component" value="Unassembled WGS sequence"/>
</dbReference>
<sequence>MVEDVLNDFDISKQQLLAIVTDNASNMTLAVKKLAEDCIVDENEDDVEVEDIPTLDEISTLAFAYHSEFKNMSHMRCAAHTLQFAIRDGLKVRHVASLISKIRQVVIAARTP</sequence>
<dbReference type="EMBL" id="CAWYQH010000035">
    <property type="protein sequence ID" value="CAK8677032.1"/>
    <property type="molecule type" value="Genomic_DNA"/>
</dbReference>
<keyword evidence="2" id="KW-1185">Reference proteome</keyword>
<dbReference type="SUPFAM" id="SSF53098">
    <property type="entry name" value="Ribonuclease H-like"/>
    <property type="match status" value="1"/>
</dbReference>
<accession>A0ABP0FFK5</accession>
<comment type="caution">
    <text evidence="1">The sequence shown here is derived from an EMBL/GenBank/DDBJ whole genome shotgun (WGS) entry which is preliminary data.</text>
</comment>
<organism evidence="1 2">
    <name type="scientific">Clavelina lepadiformis</name>
    <name type="common">Light-bulb sea squirt</name>
    <name type="synonym">Ascidia lepadiformis</name>
    <dbReference type="NCBI Taxonomy" id="159417"/>
    <lineage>
        <taxon>Eukaryota</taxon>
        <taxon>Metazoa</taxon>
        <taxon>Chordata</taxon>
        <taxon>Tunicata</taxon>
        <taxon>Ascidiacea</taxon>
        <taxon>Aplousobranchia</taxon>
        <taxon>Clavelinidae</taxon>
        <taxon>Clavelina</taxon>
    </lineage>
</organism>
<dbReference type="InterPro" id="IPR012337">
    <property type="entry name" value="RNaseH-like_sf"/>
</dbReference>